<reference evidence="1 2" key="1">
    <citation type="submission" date="2018-11" db="EMBL/GenBank/DDBJ databases">
        <title>Identification and characterization of two lytic bacteriophages against carbapenem resistant Klebsiella pneumoniae isolates.</title>
        <authorList>
            <person name="Horvath M."/>
            <person name="Kovacs T."/>
            <person name="Valappil S.K."/>
            <person name="Abraham H."/>
            <person name="Rakhely G."/>
            <person name="Schneider G."/>
        </authorList>
    </citation>
    <scope>NUCLEOTIDE SEQUENCE [LARGE SCALE GENOMIC DNA]</scope>
</reference>
<keyword evidence="2" id="KW-1185">Reference proteome</keyword>
<name>A0A5K7NIR6_9CAUD</name>
<protein>
    <submittedName>
        <fullName evidence="1">Uncharacterized protein</fullName>
    </submittedName>
</protein>
<accession>A0A5K7NIR6</accession>
<dbReference type="KEGG" id="vg:56135522"/>
<dbReference type="Proteomes" id="UP000407221">
    <property type="component" value="Segment"/>
</dbReference>
<sequence>MNSARIITNAAKAERKRIIEIVEKTIPNHPLCRKAKAELLSRIKGDTK</sequence>
<organism evidence="1 2">
    <name type="scientific">Klebsiella phage 13</name>
    <dbReference type="NCBI Taxonomy" id="2488573"/>
    <lineage>
        <taxon>Viruses</taxon>
        <taxon>Duplodnaviria</taxon>
        <taxon>Heunggongvirae</taxon>
        <taxon>Uroviricota</taxon>
        <taxon>Caudoviricetes</taxon>
        <taxon>Drexlerviridae</taxon>
        <taxon>Webervirus</taxon>
        <taxon>Webervirus wv13</taxon>
    </lineage>
</organism>
<dbReference type="RefSeq" id="YP_009903254.1">
    <property type="nucleotide sequence ID" value="NC_049844.1"/>
</dbReference>
<evidence type="ECO:0000313" key="1">
    <source>
        <dbReference type="EMBL" id="AZF89910.1"/>
    </source>
</evidence>
<dbReference type="EMBL" id="MK170446">
    <property type="protein sequence ID" value="AZF89910.1"/>
    <property type="molecule type" value="Genomic_DNA"/>
</dbReference>
<proteinExistence type="predicted"/>
<evidence type="ECO:0000313" key="2">
    <source>
        <dbReference type="Proteomes" id="UP000407221"/>
    </source>
</evidence>
<dbReference type="GeneID" id="56135522"/>